<keyword evidence="5" id="KW-0653">Protein transport</keyword>
<dbReference type="InterPro" id="IPR050171">
    <property type="entry name" value="MFS_Transporters"/>
</dbReference>
<keyword evidence="7 9" id="KW-0472">Membrane</keyword>
<feature type="transmembrane region" description="Helical" evidence="9">
    <location>
        <begin position="146"/>
        <end position="167"/>
    </location>
</feature>
<feature type="transmembrane region" description="Helical" evidence="9">
    <location>
        <begin position="274"/>
        <end position="292"/>
    </location>
</feature>
<dbReference type="CDD" id="cd17346">
    <property type="entry name" value="MFS_DtpA_like"/>
    <property type="match status" value="1"/>
</dbReference>
<sequence length="550" mass="60554">MASTDSSKHPKGLYYLFFSEMWERFGYYLMIGIFFLYMIDAQRGGLALDKGLASDIFGTFIAFVYLTPFVGGLLADRVLGYRLSITIGGILMGVGYCGLALPGDLALYISLGLIILGNGFFKPNISTLLGNIYSKEPYRPLKDTGYNIFYMGINVGAFICNFVAAYMRNNFGWGYAFITAGIGMFLGVAIFWLGNPHYREADVRKPMQPNDMPISRILGIVLLPALLAGMAGWLLIPGNVFGSDSTDAFIFGALPIVLYYVSLWVKASATDKKPIAALLAIFAVVVVFWAIFKQNGTALTTWAEYYTDRQLPAAVEKPAQTLGMVQQVGTEEKTVPAYDPMFRTQTDAEGKVITKQGVEPYLNNLDRNQWPVTGQQLSLISTEIFQSINPFFVVILTPVVVSFFGFLRRRGKEPSTPAKIGWGLFITALSTLVMVGAVYAGDNGAEKSSGWWLVGTYAVVTVGELFLSPMGLSLVSKLSPPRLTALMMGGWFLATSIGNKLSGVLASMWDTYDHKANFFYVNCGLTLLAALAILLMMRWLREIVQQYAEK</sequence>
<feature type="transmembrane region" description="Helical" evidence="9">
    <location>
        <begin position="214"/>
        <end position="236"/>
    </location>
</feature>
<evidence type="ECO:0000313" key="10">
    <source>
        <dbReference type="EMBL" id="GEO05568.1"/>
    </source>
</evidence>
<feature type="transmembrane region" description="Helical" evidence="9">
    <location>
        <begin position="451"/>
        <end position="472"/>
    </location>
</feature>
<keyword evidence="4 8" id="KW-0812">Transmembrane</keyword>
<feature type="transmembrane region" description="Helical" evidence="9">
    <location>
        <begin position="420"/>
        <end position="439"/>
    </location>
</feature>
<dbReference type="PROSITE" id="PS01023">
    <property type="entry name" value="PTR2_2"/>
    <property type="match status" value="1"/>
</dbReference>
<gene>
    <name evidence="10" type="ORF">AAE02nite_32320</name>
</gene>
<dbReference type="NCBIfam" id="TIGR00924">
    <property type="entry name" value="yjdL_sub1_fam"/>
    <property type="match status" value="1"/>
</dbReference>
<dbReference type="Gene3D" id="1.20.1250.20">
    <property type="entry name" value="MFS general substrate transporter like domains"/>
    <property type="match status" value="2"/>
</dbReference>
<evidence type="ECO:0000256" key="1">
    <source>
        <dbReference type="ARBA" id="ARBA00004651"/>
    </source>
</evidence>
<dbReference type="AlphaFoldDB" id="A0A512B0T1"/>
<evidence type="ECO:0000313" key="11">
    <source>
        <dbReference type="Proteomes" id="UP000321532"/>
    </source>
</evidence>
<name>A0A512B0T1_9BACT</name>
<evidence type="ECO:0000256" key="9">
    <source>
        <dbReference type="SAM" id="Phobius"/>
    </source>
</evidence>
<keyword evidence="5" id="KW-0571">Peptide transport</keyword>
<comment type="subcellular location">
    <subcellularLocation>
        <location evidence="1">Cell membrane</location>
        <topology evidence="1">Multi-pass membrane protein</topology>
    </subcellularLocation>
    <subcellularLocation>
        <location evidence="8">Membrane</location>
        <topology evidence="8">Multi-pass membrane protein</topology>
    </subcellularLocation>
</comment>
<feature type="transmembrane region" description="Helical" evidence="9">
    <location>
        <begin position="388"/>
        <end position="408"/>
    </location>
</feature>
<dbReference type="GO" id="GO:0006857">
    <property type="term" value="P:oligopeptide transport"/>
    <property type="evidence" value="ECO:0007669"/>
    <property type="project" value="InterPro"/>
</dbReference>
<evidence type="ECO:0000256" key="4">
    <source>
        <dbReference type="ARBA" id="ARBA00022692"/>
    </source>
</evidence>
<keyword evidence="6 9" id="KW-1133">Transmembrane helix</keyword>
<dbReference type="Pfam" id="PF00854">
    <property type="entry name" value="PTR2"/>
    <property type="match status" value="2"/>
</dbReference>
<dbReference type="RefSeq" id="WP_146899841.1">
    <property type="nucleotide sequence ID" value="NZ_BJYS01000025.1"/>
</dbReference>
<protein>
    <recommendedName>
        <fullName evidence="12">MFS transporter</fullName>
    </recommendedName>
</protein>
<feature type="transmembrane region" description="Helical" evidence="9">
    <location>
        <begin position="518"/>
        <end position="540"/>
    </location>
</feature>
<feature type="transmembrane region" description="Helical" evidence="9">
    <location>
        <begin position="248"/>
        <end position="267"/>
    </location>
</feature>
<dbReference type="InterPro" id="IPR036259">
    <property type="entry name" value="MFS_trans_sf"/>
</dbReference>
<evidence type="ECO:0000256" key="7">
    <source>
        <dbReference type="ARBA" id="ARBA00023136"/>
    </source>
</evidence>
<evidence type="ECO:0000256" key="5">
    <source>
        <dbReference type="ARBA" id="ARBA00022856"/>
    </source>
</evidence>
<feature type="transmembrane region" description="Helical" evidence="9">
    <location>
        <begin position="107"/>
        <end position="125"/>
    </location>
</feature>
<dbReference type="Proteomes" id="UP000321532">
    <property type="component" value="Unassembled WGS sequence"/>
</dbReference>
<evidence type="ECO:0008006" key="12">
    <source>
        <dbReference type="Google" id="ProtNLM"/>
    </source>
</evidence>
<dbReference type="PANTHER" id="PTHR23517:SF15">
    <property type="entry name" value="PROTON-DEPENDENT OLIGOPEPTIDE FAMILY TRANSPORT PROTEIN"/>
    <property type="match status" value="1"/>
</dbReference>
<evidence type="ECO:0000256" key="8">
    <source>
        <dbReference type="RuleBase" id="RU003755"/>
    </source>
</evidence>
<feature type="transmembrane region" description="Helical" evidence="9">
    <location>
        <begin position="81"/>
        <end position="101"/>
    </location>
</feature>
<evidence type="ECO:0000256" key="2">
    <source>
        <dbReference type="ARBA" id="ARBA00022448"/>
    </source>
</evidence>
<feature type="transmembrane region" description="Helical" evidence="9">
    <location>
        <begin position="51"/>
        <end position="74"/>
    </location>
</feature>
<dbReference type="GO" id="GO:1904680">
    <property type="term" value="F:peptide transmembrane transporter activity"/>
    <property type="evidence" value="ECO:0007669"/>
    <property type="project" value="InterPro"/>
</dbReference>
<comment type="caution">
    <text evidence="10">The sequence shown here is derived from an EMBL/GenBank/DDBJ whole genome shotgun (WGS) entry which is preliminary data.</text>
</comment>
<feature type="transmembrane region" description="Helical" evidence="9">
    <location>
        <begin position="173"/>
        <end position="193"/>
    </location>
</feature>
<keyword evidence="2 8" id="KW-0813">Transport</keyword>
<dbReference type="EMBL" id="BJYS01000025">
    <property type="protein sequence ID" value="GEO05568.1"/>
    <property type="molecule type" value="Genomic_DNA"/>
</dbReference>
<reference evidence="10 11" key="1">
    <citation type="submission" date="2019-07" db="EMBL/GenBank/DDBJ databases">
        <title>Whole genome shotgun sequence of Adhaeribacter aerolatus NBRC 106133.</title>
        <authorList>
            <person name="Hosoyama A."/>
            <person name="Uohara A."/>
            <person name="Ohji S."/>
            <person name="Ichikawa N."/>
        </authorList>
    </citation>
    <scope>NUCLEOTIDE SEQUENCE [LARGE SCALE GENOMIC DNA]</scope>
    <source>
        <strain evidence="10 11">NBRC 106133</strain>
    </source>
</reference>
<accession>A0A512B0T1</accession>
<dbReference type="OrthoDB" id="9772725at2"/>
<evidence type="ECO:0000256" key="6">
    <source>
        <dbReference type="ARBA" id="ARBA00022989"/>
    </source>
</evidence>
<feature type="transmembrane region" description="Helical" evidence="9">
    <location>
        <begin position="21"/>
        <end position="39"/>
    </location>
</feature>
<dbReference type="InterPro" id="IPR000109">
    <property type="entry name" value="POT_fam"/>
</dbReference>
<dbReference type="GO" id="GO:0005886">
    <property type="term" value="C:plasma membrane"/>
    <property type="evidence" value="ECO:0007669"/>
    <property type="project" value="UniProtKB-SubCell"/>
</dbReference>
<dbReference type="InterPro" id="IPR018456">
    <property type="entry name" value="PTR2_symporter_CS"/>
</dbReference>
<keyword evidence="3" id="KW-1003">Cell membrane</keyword>
<dbReference type="PANTHER" id="PTHR23517">
    <property type="entry name" value="RESISTANCE PROTEIN MDTM, PUTATIVE-RELATED-RELATED"/>
    <property type="match status" value="1"/>
</dbReference>
<dbReference type="SUPFAM" id="SSF103473">
    <property type="entry name" value="MFS general substrate transporter"/>
    <property type="match status" value="2"/>
</dbReference>
<evidence type="ECO:0000256" key="3">
    <source>
        <dbReference type="ARBA" id="ARBA00022475"/>
    </source>
</evidence>
<dbReference type="InterPro" id="IPR005279">
    <property type="entry name" value="Dipep/tripep_permease"/>
</dbReference>
<keyword evidence="11" id="KW-1185">Reference proteome</keyword>
<feature type="transmembrane region" description="Helical" evidence="9">
    <location>
        <begin position="484"/>
        <end position="506"/>
    </location>
</feature>
<comment type="similarity">
    <text evidence="8">Belongs to the major facilitator superfamily. Proton-dependent oligopeptide transporter (POT/PTR) (TC 2.A.17) family.</text>
</comment>
<proteinExistence type="inferred from homology"/>
<organism evidence="10 11">
    <name type="scientific">Adhaeribacter aerolatus</name>
    <dbReference type="NCBI Taxonomy" id="670289"/>
    <lineage>
        <taxon>Bacteria</taxon>
        <taxon>Pseudomonadati</taxon>
        <taxon>Bacteroidota</taxon>
        <taxon>Cytophagia</taxon>
        <taxon>Cytophagales</taxon>
        <taxon>Hymenobacteraceae</taxon>
        <taxon>Adhaeribacter</taxon>
    </lineage>
</organism>